<dbReference type="Pfam" id="PF02630">
    <property type="entry name" value="SCO1-SenC"/>
    <property type="match status" value="1"/>
</dbReference>
<dbReference type="Proteomes" id="UP001500325">
    <property type="component" value="Unassembled WGS sequence"/>
</dbReference>
<evidence type="ECO:0000256" key="1">
    <source>
        <dbReference type="ARBA" id="ARBA00010996"/>
    </source>
</evidence>
<sequence>MSTAVVPRYALVDHHGRAVTEQDFAGRYQLVFFGFTHCRIVCPAVLGKLSTVLDDLGPLAERIQPIYVSVDPERDTPEVMCAFLEESYPRFLGLTGSPEAAEAARSAFRVYAGRGADPEDPEGYAVPHTALTYLLDPGAAYLAHFPDVLTADEIAARIRELCSTPAP</sequence>
<proteinExistence type="inferred from homology"/>
<evidence type="ECO:0000313" key="3">
    <source>
        <dbReference type="Proteomes" id="UP001500325"/>
    </source>
</evidence>
<dbReference type="RefSeq" id="WP_345382790.1">
    <property type="nucleotide sequence ID" value="NZ_BAABIC010000016.1"/>
</dbReference>
<dbReference type="CDD" id="cd02968">
    <property type="entry name" value="SCO"/>
    <property type="match status" value="1"/>
</dbReference>
<accession>A0ABP8X8H2</accession>
<evidence type="ECO:0000313" key="2">
    <source>
        <dbReference type="EMBL" id="GAA4701733.1"/>
    </source>
</evidence>
<keyword evidence="3" id="KW-1185">Reference proteome</keyword>
<comment type="similarity">
    <text evidence="1">Belongs to the SCO1/2 family.</text>
</comment>
<dbReference type="InterPro" id="IPR003782">
    <property type="entry name" value="SCO1/SenC"/>
</dbReference>
<comment type="caution">
    <text evidence="2">The sequence shown here is derived from an EMBL/GenBank/DDBJ whole genome shotgun (WGS) entry which is preliminary data.</text>
</comment>
<dbReference type="Gene3D" id="3.40.30.10">
    <property type="entry name" value="Glutaredoxin"/>
    <property type="match status" value="1"/>
</dbReference>
<evidence type="ECO:0008006" key="4">
    <source>
        <dbReference type="Google" id="ProtNLM"/>
    </source>
</evidence>
<dbReference type="InterPro" id="IPR036249">
    <property type="entry name" value="Thioredoxin-like_sf"/>
</dbReference>
<dbReference type="PANTHER" id="PTHR12151">
    <property type="entry name" value="ELECTRON TRANSPORT PROTIN SCO1/SENC FAMILY MEMBER"/>
    <property type="match status" value="1"/>
</dbReference>
<reference evidence="3" key="1">
    <citation type="journal article" date="2019" name="Int. J. Syst. Evol. Microbiol.">
        <title>The Global Catalogue of Microorganisms (GCM) 10K type strain sequencing project: providing services to taxonomists for standard genome sequencing and annotation.</title>
        <authorList>
            <consortium name="The Broad Institute Genomics Platform"/>
            <consortium name="The Broad Institute Genome Sequencing Center for Infectious Disease"/>
            <person name="Wu L."/>
            <person name="Ma J."/>
        </authorList>
    </citation>
    <scope>NUCLEOTIDE SEQUENCE [LARGE SCALE GENOMIC DNA]</scope>
    <source>
        <strain evidence="3">JCM 18055</strain>
    </source>
</reference>
<dbReference type="EMBL" id="BAABIC010000016">
    <property type="protein sequence ID" value="GAA4701733.1"/>
    <property type="molecule type" value="Genomic_DNA"/>
</dbReference>
<gene>
    <name evidence="2" type="ORF">GCM10023215_45900</name>
</gene>
<organism evidence="2 3">
    <name type="scientific">Pseudonocardia yuanmonensis</name>
    <dbReference type="NCBI Taxonomy" id="1095914"/>
    <lineage>
        <taxon>Bacteria</taxon>
        <taxon>Bacillati</taxon>
        <taxon>Actinomycetota</taxon>
        <taxon>Actinomycetes</taxon>
        <taxon>Pseudonocardiales</taxon>
        <taxon>Pseudonocardiaceae</taxon>
        <taxon>Pseudonocardia</taxon>
    </lineage>
</organism>
<protein>
    <recommendedName>
        <fullName evidence="4">Protein SCO1/2</fullName>
    </recommendedName>
</protein>
<dbReference type="SUPFAM" id="SSF52833">
    <property type="entry name" value="Thioredoxin-like"/>
    <property type="match status" value="1"/>
</dbReference>
<name>A0ABP8X8H2_9PSEU</name>
<dbReference type="PANTHER" id="PTHR12151:SF25">
    <property type="entry name" value="LINALOOL DEHYDRATASE_ISOMERASE DOMAIN-CONTAINING PROTEIN"/>
    <property type="match status" value="1"/>
</dbReference>